<accession>A0A852ZHM2</accession>
<dbReference type="EMBL" id="JACBZH010000001">
    <property type="protein sequence ID" value="NYH88570.1"/>
    <property type="molecule type" value="Genomic_DNA"/>
</dbReference>
<feature type="domain" description="Methyltransferase" evidence="1">
    <location>
        <begin position="54"/>
        <end position="148"/>
    </location>
</feature>
<proteinExistence type="predicted"/>
<reference evidence="2 3" key="1">
    <citation type="submission" date="2020-07" db="EMBL/GenBank/DDBJ databases">
        <title>Sequencing the genomes of 1000 actinobacteria strains.</title>
        <authorList>
            <person name="Klenk H.-P."/>
        </authorList>
    </citation>
    <scope>NUCLEOTIDE SEQUENCE [LARGE SCALE GENOMIC DNA]</scope>
    <source>
        <strain evidence="2 3">DSM 18448</strain>
    </source>
</reference>
<gene>
    <name evidence="2" type="ORF">F4554_001208</name>
</gene>
<dbReference type="SUPFAM" id="SSF53335">
    <property type="entry name" value="S-adenosyl-L-methionine-dependent methyltransferases"/>
    <property type="match status" value="1"/>
</dbReference>
<dbReference type="CDD" id="cd02440">
    <property type="entry name" value="AdoMet_MTases"/>
    <property type="match status" value="1"/>
</dbReference>
<dbReference type="InterPro" id="IPR041698">
    <property type="entry name" value="Methyltransf_25"/>
</dbReference>
<protein>
    <submittedName>
        <fullName evidence="2">SAM-dependent methyltransferase</fullName>
    </submittedName>
</protein>
<keyword evidence="2" id="KW-0489">Methyltransferase</keyword>
<sequence length="252" mass="28309">MDDDELDVLLRNERYPRSGGYPARWLVDGAMGPNPAWQAEALAEVMPFKTGMRVLDLGCGTALSSIFLAKEFGVEVWATDLWIKPIENLRRVTEAGVEGQVHPIYAEAHALPFAEGFFDALVSIGAYHYFGTDDLYLGYCSSLVKPGGQIGIVQPGLVEEYESLPPPHLESHWKWDFCAWHSPGWWRRHWEKTGLVTVEVADLLPDGWRDWLQWNEACDLDNGMPGREEAQMLHADGGRTLSLSRVVARRAS</sequence>
<dbReference type="Proteomes" id="UP000579605">
    <property type="component" value="Unassembled WGS sequence"/>
</dbReference>
<dbReference type="PANTHER" id="PTHR44068">
    <property type="entry name" value="ZGC:194242"/>
    <property type="match status" value="1"/>
</dbReference>
<evidence type="ECO:0000259" key="1">
    <source>
        <dbReference type="Pfam" id="PF13649"/>
    </source>
</evidence>
<evidence type="ECO:0000313" key="3">
    <source>
        <dbReference type="Proteomes" id="UP000579605"/>
    </source>
</evidence>
<dbReference type="RefSeq" id="WP_179786449.1">
    <property type="nucleotide sequence ID" value="NZ_BAAARR010000022.1"/>
</dbReference>
<dbReference type="Gene3D" id="3.40.50.150">
    <property type="entry name" value="Vaccinia Virus protein VP39"/>
    <property type="match status" value="1"/>
</dbReference>
<comment type="caution">
    <text evidence="2">The sequence shown here is derived from an EMBL/GenBank/DDBJ whole genome shotgun (WGS) entry which is preliminary data.</text>
</comment>
<dbReference type="GO" id="GO:0032259">
    <property type="term" value="P:methylation"/>
    <property type="evidence" value="ECO:0007669"/>
    <property type="project" value="UniProtKB-KW"/>
</dbReference>
<dbReference type="InterPro" id="IPR029063">
    <property type="entry name" value="SAM-dependent_MTases_sf"/>
</dbReference>
<dbReference type="Pfam" id="PF13649">
    <property type="entry name" value="Methyltransf_25"/>
    <property type="match status" value="1"/>
</dbReference>
<dbReference type="InterPro" id="IPR050447">
    <property type="entry name" value="Erg6_SMT_methyltransf"/>
</dbReference>
<keyword evidence="2" id="KW-0808">Transferase</keyword>
<dbReference type="GO" id="GO:0008168">
    <property type="term" value="F:methyltransferase activity"/>
    <property type="evidence" value="ECO:0007669"/>
    <property type="project" value="UniProtKB-KW"/>
</dbReference>
<dbReference type="AlphaFoldDB" id="A0A852ZHM2"/>
<organism evidence="2 3">
    <name type="scientific">Actinopolymorpha rutila</name>
    <dbReference type="NCBI Taxonomy" id="446787"/>
    <lineage>
        <taxon>Bacteria</taxon>
        <taxon>Bacillati</taxon>
        <taxon>Actinomycetota</taxon>
        <taxon>Actinomycetes</taxon>
        <taxon>Propionibacteriales</taxon>
        <taxon>Actinopolymorphaceae</taxon>
        <taxon>Actinopolymorpha</taxon>
    </lineage>
</organism>
<name>A0A852ZHM2_9ACTN</name>
<dbReference type="PANTHER" id="PTHR44068:SF11">
    <property type="entry name" value="GERANYL DIPHOSPHATE 2-C-METHYLTRANSFERASE"/>
    <property type="match status" value="1"/>
</dbReference>
<evidence type="ECO:0000313" key="2">
    <source>
        <dbReference type="EMBL" id="NYH88570.1"/>
    </source>
</evidence>
<keyword evidence="3" id="KW-1185">Reference proteome</keyword>